<dbReference type="EMBL" id="AVPE01000001">
    <property type="protein sequence ID" value="KGX93769.1"/>
    <property type="molecule type" value="Genomic_DNA"/>
</dbReference>
<organism evidence="3 4">
    <name type="scientific">Pontibacillus halophilus JSM 076056 = DSM 19796</name>
    <dbReference type="NCBI Taxonomy" id="1385510"/>
    <lineage>
        <taxon>Bacteria</taxon>
        <taxon>Bacillati</taxon>
        <taxon>Bacillota</taxon>
        <taxon>Bacilli</taxon>
        <taxon>Bacillales</taxon>
        <taxon>Bacillaceae</taxon>
        <taxon>Pontibacillus</taxon>
    </lineage>
</organism>
<name>A0A0A5GP44_9BACI</name>
<gene>
    <name evidence="3" type="ORF">N781_00785</name>
</gene>
<dbReference type="AlphaFoldDB" id="A0A0A5GP44"/>
<feature type="transmembrane region" description="Helical" evidence="1">
    <location>
        <begin position="160"/>
        <end position="178"/>
    </location>
</feature>
<feature type="transmembrane region" description="Helical" evidence="1">
    <location>
        <begin position="110"/>
        <end position="130"/>
    </location>
</feature>
<dbReference type="Pfam" id="PF07853">
    <property type="entry name" value="DUF1648"/>
    <property type="match status" value="1"/>
</dbReference>
<reference evidence="3 4" key="1">
    <citation type="submission" date="2013-08" db="EMBL/GenBank/DDBJ databases">
        <authorList>
            <person name="Huang J."/>
            <person name="Wang G."/>
        </authorList>
    </citation>
    <scope>NUCLEOTIDE SEQUENCE [LARGE SCALE GENOMIC DNA]</scope>
    <source>
        <strain evidence="3 4">JSM 076056</strain>
    </source>
</reference>
<accession>A0A0A5GP44</accession>
<dbReference type="InterPro" id="IPR026272">
    <property type="entry name" value="SdpI"/>
</dbReference>
<keyword evidence="4" id="KW-1185">Reference proteome</keyword>
<keyword evidence="1" id="KW-0472">Membrane</keyword>
<dbReference type="PANTHER" id="PTHR37810">
    <property type="entry name" value="IMMUNITY PROTEIN SDPI"/>
    <property type="match status" value="1"/>
</dbReference>
<dbReference type="PIRSF" id="PIRSF038959">
    <property type="entry name" value="SdpI"/>
    <property type="match status" value="1"/>
</dbReference>
<dbReference type="InterPro" id="IPR025962">
    <property type="entry name" value="SdpI/YhfL"/>
</dbReference>
<feature type="domain" description="DUF1648" evidence="2">
    <location>
        <begin position="9"/>
        <end position="57"/>
    </location>
</feature>
<sequence>MKRHGFPLILIVSGLLISAIAYPSLPEQFAIHWGPSGEVDGFANKSFGAFFMPLLLIGLYGLFLVLPHIDPRKRNYDKFLSSYRITTIVTLSFLWLIHVLIVLYNAGVNINIDMAVHMGVGALLIILGNYMPRFRHNFFVGIKTPWTLASEKVWMKTHRVGGWVFIAMGIAIMATSLVEGIAAFILLLSIVLSGAAIVTVLSYLYYKEEDLTQ</sequence>
<evidence type="ECO:0000259" key="2">
    <source>
        <dbReference type="Pfam" id="PF07853"/>
    </source>
</evidence>
<dbReference type="GO" id="GO:0009636">
    <property type="term" value="P:response to toxic substance"/>
    <property type="evidence" value="ECO:0007669"/>
    <property type="project" value="TreeGrafter"/>
</dbReference>
<feature type="transmembrane region" description="Helical" evidence="1">
    <location>
        <begin position="184"/>
        <end position="206"/>
    </location>
</feature>
<dbReference type="Proteomes" id="UP000030528">
    <property type="component" value="Unassembled WGS sequence"/>
</dbReference>
<dbReference type="PANTHER" id="PTHR37810:SF5">
    <property type="entry name" value="IMMUNITY PROTEIN SDPI"/>
    <property type="match status" value="1"/>
</dbReference>
<comment type="caution">
    <text evidence="3">The sequence shown here is derived from an EMBL/GenBank/DDBJ whole genome shotgun (WGS) entry which is preliminary data.</text>
</comment>
<protein>
    <submittedName>
        <fullName evidence="3">Membrane protein</fullName>
    </submittedName>
</protein>
<feature type="transmembrane region" description="Helical" evidence="1">
    <location>
        <begin position="50"/>
        <end position="69"/>
    </location>
</feature>
<dbReference type="InterPro" id="IPR012867">
    <property type="entry name" value="DUF1648"/>
</dbReference>
<keyword evidence="1" id="KW-1133">Transmembrane helix</keyword>
<dbReference type="STRING" id="1385510.GCA_000425205_00321"/>
<dbReference type="Pfam" id="PF13630">
    <property type="entry name" value="SdpI"/>
    <property type="match status" value="1"/>
</dbReference>
<feature type="transmembrane region" description="Helical" evidence="1">
    <location>
        <begin position="81"/>
        <end position="104"/>
    </location>
</feature>
<evidence type="ECO:0000313" key="3">
    <source>
        <dbReference type="EMBL" id="KGX93769.1"/>
    </source>
</evidence>
<proteinExistence type="predicted"/>
<evidence type="ECO:0000313" key="4">
    <source>
        <dbReference type="Proteomes" id="UP000030528"/>
    </source>
</evidence>
<keyword evidence="1" id="KW-0812">Transmembrane</keyword>
<dbReference type="RefSeq" id="WP_026799131.1">
    <property type="nucleotide sequence ID" value="NZ_AULI01000001.1"/>
</dbReference>
<evidence type="ECO:0000256" key="1">
    <source>
        <dbReference type="SAM" id="Phobius"/>
    </source>
</evidence>
<dbReference type="eggNOG" id="COG5658">
    <property type="taxonomic scope" value="Bacteria"/>
</dbReference>